<feature type="compositionally biased region" description="Basic and acidic residues" evidence="1">
    <location>
        <begin position="42"/>
        <end position="70"/>
    </location>
</feature>
<gene>
    <name evidence="3" type="ORF">EMQ_2462</name>
</gene>
<feature type="region of interest" description="Disordered" evidence="1">
    <location>
        <begin position="30"/>
        <end position="93"/>
    </location>
</feature>
<name>A0AB33IGB1_ACEAC</name>
<keyword evidence="4" id="KW-1185">Reference proteome</keyword>
<feature type="compositionally biased region" description="Basic residues" evidence="1">
    <location>
        <begin position="71"/>
        <end position="80"/>
    </location>
</feature>
<evidence type="ECO:0000256" key="2">
    <source>
        <dbReference type="SAM" id="SignalP"/>
    </source>
</evidence>
<evidence type="ECO:0008006" key="5">
    <source>
        <dbReference type="Google" id="ProtNLM"/>
    </source>
</evidence>
<evidence type="ECO:0000256" key="1">
    <source>
        <dbReference type="SAM" id="MobiDB-lite"/>
    </source>
</evidence>
<dbReference type="Proteomes" id="UP000516424">
    <property type="component" value="Chromosome"/>
</dbReference>
<protein>
    <recommendedName>
        <fullName evidence="5">Pentapeptide MXKDX repeat protein</fullName>
    </recommendedName>
</protein>
<accession>A0AB33IGB1</accession>
<proteinExistence type="predicted"/>
<feature type="chain" id="PRO_5044341400" description="Pentapeptide MXKDX repeat protein" evidence="2">
    <location>
        <begin position="31"/>
        <end position="93"/>
    </location>
</feature>
<feature type="signal peptide" evidence="2">
    <location>
        <begin position="1"/>
        <end position="30"/>
    </location>
</feature>
<reference evidence="3 4" key="1">
    <citation type="journal article" date="2011" name="Microbiology">
        <title>Transcriptome response to different carbon sources in Acetobacter aceti.</title>
        <authorList>
            <person name="Sakurai K."/>
            <person name="Arai H."/>
            <person name="Ishii M."/>
            <person name="Igarashi Y."/>
        </authorList>
    </citation>
    <scope>NUCLEOTIDE SEQUENCE [LARGE SCALE GENOMIC DNA]</scope>
    <source>
        <strain evidence="3 4">NBRC 14818</strain>
    </source>
</reference>
<evidence type="ECO:0000313" key="3">
    <source>
        <dbReference type="EMBL" id="BCK76856.1"/>
    </source>
</evidence>
<keyword evidence="2" id="KW-0732">Signal</keyword>
<dbReference type="EMBL" id="AP023410">
    <property type="protein sequence ID" value="BCK76856.1"/>
    <property type="molecule type" value="Genomic_DNA"/>
</dbReference>
<evidence type="ECO:0000313" key="4">
    <source>
        <dbReference type="Proteomes" id="UP000516424"/>
    </source>
</evidence>
<dbReference type="AlphaFoldDB" id="A0AB33IGB1"/>
<sequence length="93" mass="10611">MSSFTQEMNMKKLLLIAAALTLSTPMIAHAENNDQGGYNHQNGDERHDDRHDDRHDENNAGDQNGKDHHKNEGKHHKHDGKHGEEHRDDNSNN</sequence>
<feature type="compositionally biased region" description="Basic and acidic residues" evidence="1">
    <location>
        <begin position="81"/>
        <end position="93"/>
    </location>
</feature>
<organism evidence="3 4">
    <name type="scientific">Acetobacter aceti NBRC 14818</name>
    <dbReference type="NCBI Taxonomy" id="887700"/>
    <lineage>
        <taxon>Bacteria</taxon>
        <taxon>Pseudomonadati</taxon>
        <taxon>Pseudomonadota</taxon>
        <taxon>Alphaproteobacteria</taxon>
        <taxon>Acetobacterales</taxon>
        <taxon>Acetobacteraceae</taxon>
        <taxon>Acetobacter</taxon>
        <taxon>Acetobacter subgen. Acetobacter</taxon>
    </lineage>
</organism>